<evidence type="ECO:0000256" key="1">
    <source>
        <dbReference type="ARBA" id="ARBA00022737"/>
    </source>
</evidence>
<dbReference type="SMART" id="SM00248">
    <property type="entry name" value="ANK"/>
    <property type="match status" value="8"/>
</dbReference>
<feature type="compositionally biased region" description="Polar residues" evidence="4">
    <location>
        <begin position="660"/>
        <end position="682"/>
    </location>
</feature>
<feature type="compositionally biased region" description="Basic residues" evidence="4">
    <location>
        <begin position="725"/>
        <end position="738"/>
    </location>
</feature>
<dbReference type="PANTHER" id="PTHR24198:SF165">
    <property type="entry name" value="ANKYRIN REPEAT-CONTAINING PROTEIN-RELATED"/>
    <property type="match status" value="1"/>
</dbReference>
<keyword evidence="1" id="KW-0677">Repeat</keyword>
<proteinExistence type="predicted"/>
<organism evidence="5 6">
    <name type="scientific">Porites lobata</name>
    <dbReference type="NCBI Taxonomy" id="104759"/>
    <lineage>
        <taxon>Eukaryota</taxon>
        <taxon>Metazoa</taxon>
        <taxon>Cnidaria</taxon>
        <taxon>Anthozoa</taxon>
        <taxon>Hexacorallia</taxon>
        <taxon>Scleractinia</taxon>
        <taxon>Fungiina</taxon>
        <taxon>Poritidae</taxon>
        <taxon>Porites</taxon>
    </lineage>
</organism>
<feature type="region of interest" description="Disordered" evidence="4">
    <location>
        <begin position="422"/>
        <end position="450"/>
    </location>
</feature>
<feature type="compositionally biased region" description="Basic residues" evidence="4">
    <location>
        <begin position="513"/>
        <end position="524"/>
    </location>
</feature>
<feature type="compositionally biased region" description="Polar residues" evidence="4">
    <location>
        <begin position="422"/>
        <end position="433"/>
    </location>
</feature>
<evidence type="ECO:0000313" key="6">
    <source>
        <dbReference type="Proteomes" id="UP001159405"/>
    </source>
</evidence>
<comment type="caution">
    <text evidence="5">The sequence shown here is derived from an EMBL/GenBank/DDBJ whole genome shotgun (WGS) entry which is preliminary data.</text>
</comment>
<dbReference type="EMBL" id="CALNXK010000016">
    <property type="protein sequence ID" value="CAH3103769.1"/>
    <property type="molecule type" value="Genomic_DNA"/>
</dbReference>
<feature type="compositionally biased region" description="Low complexity" evidence="4">
    <location>
        <begin position="619"/>
        <end position="631"/>
    </location>
</feature>
<reference evidence="5 6" key="1">
    <citation type="submission" date="2022-05" db="EMBL/GenBank/DDBJ databases">
        <authorList>
            <consortium name="Genoscope - CEA"/>
            <person name="William W."/>
        </authorList>
    </citation>
    <scope>NUCLEOTIDE SEQUENCE [LARGE SCALE GENOMIC DNA]</scope>
</reference>
<name>A0ABN8NC85_9CNID</name>
<evidence type="ECO:0000256" key="2">
    <source>
        <dbReference type="ARBA" id="ARBA00023043"/>
    </source>
</evidence>
<feature type="compositionally biased region" description="Pro residues" evidence="4">
    <location>
        <begin position="792"/>
        <end position="802"/>
    </location>
</feature>
<dbReference type="Proteomes" id="UP001159405">
    <property type="component" value="Unassembled WGS sequence"/>
</dbReference>
<evidence type="ECO:0000256" key="4">
    <source>
        <dbReference type="SAM" id="MobiDB-lite"/>
    </source>
</evidence>
<dbReference type="Gene3D" id="1.25.40.20">
    <property type="entry name" value="Ankyrin repeat-containing domain"/>
    <property type="match status" value="1"/>
</dbReference>
<accession>A0ABN8NC85</accession>
<feature type="compositionally biased region" description="Basic and acidic residues" evidence="4">
    <location>
        <begin position="816"/>
        <end position="841"/>
    </location>
</feature>
<feature type="region of interest" description="Disordered" evidence="4">
    <location>
        <begin position="597"/>
        <end position="706"/>
    </location>
</feature>
<dbReference type="PANTHER" id="PTHR24198">
    <property type="entry name" value="ANKYRIN REPEAT AND PROTEIN KINASE DOMAIN-CONTAINING PROTEIN"/>
    <property type="match status" value="1"/>
</dbReference>
<protein>
    <submittedName>
        <fullName evidence="5">Uncharacterized protein</fullName>
    </submittedName>
</protein>
<keyword evidence="2 3" id="KW-0040">ANK repeat</keyword>
<feature type="repeat" description="ANK" evidence="3">
    <location>
        <begin position="182"/>
        <end position="214"/>
    </location>
</feature>
<feature type="region of interest" description="Disordered" evidence="4">
    <location>
        <begin position="718"/>
        <end position="913"/>
    </location>
</feature>
<keyword evidence="6" id="KW-1185">Reference proteome</keyword>
<feature type="compositionally biased region" description="Pro residues" evidence="4">
    <location>
        <begin position="894"/>
        <end position="913"/>
    </location>
</feature>
<evidence type="ECO:0000256" key="3">
    <source>
        <dbReference type="PROSITE-ProRule" id="PRU00023"/>
    </source>
</evidence>
<dbReference type="Pfam" id="PF13637">
    <property type="entry name" value="Ank_4"/>
    <property type="match status" value="1"/>
</dbReference>
<dbReference type="SUPFAM" id="SSF48403">
    <property type="entry name" value="Ankyrin repeat"/>
    <property type="match status" value="1"/>
</dbReference>
<dbReference type="Pfam" id="PF12796">
    <property type="entry name" value="Ank_2"/>
    <property type="match status" value="2"/>
</dbReference>
<feature type="repeat" description="ANK" evidence="3">
    <location>
        <begin position="358"/>
        <end position="390"/>
    </location>
</feature>
<feature type="compositionally biased region" description="Polar residues" evidence="4">
    <location>
        <begin position="597"/>
        <end position="609"/>
    </location>
</feature>
<dbReference type="InterPro" id="IPR036770">
    <property type="entry name" value="Ankyrin_rpt-contain_sf"/>
</dbReference>
<feature type="region of interest" description="Disordered" evidence="4">
    <location>
        <begin position="500"/>
        <end position="551"/>
    </location>
</feature>
<dbReference type="PROSITE" id="PS50297">
    <property type="entry name" value="ANK_REP_REGION"/>
    <property type="match status" value="2"/>
</dbReference>
<dbReference type="InterPro" id="IPR002110">
    <property type="entry name" value="Ankyrin_rpt"/>
</dbReference>
<sequence length="913" mass="99862">MVIKKHDFQKTAGLIQEFLSKLSCDESTAELRDAMNLVLFHLQRYYKKLRKRSLSSGTSPRFHGKTLSGGLILNGGVSPVSPACGIRDQFEWKWYNLESPRLSASLGTNEYSSLPLILQAAKSGDYELLKELIDKDPAVTKQVDGLGRNAAMYCVHGNTPAHTDCLELLINAECDLDHQANDNTTALHVAAFCNNTAALTLLLRNKASHHIEDNQGRTPLHWAAASPSMDNLKMLLQFGGSLHAVDSEGLTPAMWACYFDQLHNLQVLHDALCRLDPQEDAIFKDTDCYGQSVIHWSVKGAGSLECLEVLLSPSSAVLRDNDGKSVLHTTAEKGNTAACELILEVRGSIEGLQDTDNMKRTPAHLAAICGQGEVVNFLLERGADLLLKDKLGATAVDYIYNKQLTYCGMILRAHLRSNDQQITPTNTQSQNNHASSRPQPSAPSPETVQQQLDTTIMQDKKDHRGSLCDQNNDVSELHGFEVQGDSIDIENEENHLKAKHEVKVDGSSTNNRGHNKKPQQKNKHQNTLTRQSGFHNDSDPKEPLEAPSFDLRTEEGDILVVVSNLDVEDGEQEQIINIEEGDLDMDGEDNFEYSSARLQQGRGSASSVHSEPDNADNCSVSVGLSVSSLGSDNEDELQDDDLEEPAEEDKNQGQRKGKSIDSQRQSIPEPSLPSQQVPSTEVKSPPLKPPQKLAQLHSLPLEKSSAFVDDNYTEELEEEQLAMASKKKKDKSKKKKQKGPSTSELATPLPPPRGMVPLSSLGPPGAPKLGALDPRGLKPAPWEHGPLGPLRQVPPEPAPPTSPRFGRKGYPYPGEGFDHNENLFERPRSPEPPRSPRDMGGHHLHPSPPDASFRGPIEGGVHERDMAHGSMSQAPLKSMGTMGRSAKMGGVIPHGPPGPRLPGHAPIPHPPQH</sequence>
<dbReference type="PROSITE" id="PS50088">
    <property type="entry name" value="ANK_REPEAT"/>
    <property type="match status" value="3"/>
</dbReference>
<feature type="compositionally biased region" description="Acidic residues" evidence="4">
    <location>
        <begin position="632"/>
        <end position="647"/>
    </location>
</feature>
<feature type="repeat" description="ANK" evidence="3">
    <location>
        <begin position="215"/>
        <end position="247"/>
    </location>
</feature>
<gene>
    <name evidence="5" type="ORF">PLOB_00011399</name>
</gene>
<evidence type="ECO:0000313" key="5">
    <source>
        <dbReference type="EMBL" id="CAH3103769.1"/>
    </source>
</evidence>